<dbReference type="Pfam" id="PF01381">
    <property type="entry name" value="HTH_3"/>
    <property type="match status" value="1"/>
</dbReference>
<evidence type="ECO:0000313" key="2">
    <source>
        <dbReference type="EMBL" id="PWL52083.1"/>
    </source>
</evidence>
<dbReference type="Proteomes" id="UP000246114">
    <property type="component" value="Unassembled WGS sequence"/>
</dbReference>
<dbReference type="InterPro" id="IPR010982">
    <property type="entry name" value="Lambda_DNA-bd_dom_sf"/>
</dbReference>
<gene>
    <name evidence="2" type="ORF">DBY38_12240</name>
</gene>
<dbReference type="AlphaFoldDB" id="A0A316M6B9"/>
<comment type="caution">
    <text evidence="2">The sequence shown here is derived from an EMBL/GenBank/DDBJ whole genome shotgun (WGS) entry which is preliminary data.</text>
</comment>
<proteinExistence type="predicted"/>
<protein>
    <submittedName>
        <fullName evidence="2">Transcriptional regulator</fullName>
    </submittedName>
</protein>
<dbReference type="CDD" id="cd00093">
    <property type="entry name" value="HTH_XRE"/>
    <property type="match status" value="1"/>
</dbReference>
<dbReference type="Gene3D" id="1.10.260.40">
    <property type="entry name" value="lambda repressor-like DNA-binding domains"/>
    <property type="match status" value="1"/>
</dbReference>
<feature type="domain" description="HTH cro/C1-type" evidence="1">
    <location>
        <begin position="3"/>
        <end position="58"/>
    </location>
</feature>
<dbReference type="EMBL" id="QAMZ01000052">
    <property type="protein sequence ID" value="PWL52083.1"/>
    <property type="molecule type" value="Genomic_DNA"/>
</dbReference>
<sequence length="64" mass="7338">MNVKIARIKMGLTQAELCKIVKTSPKKLVEIERGHYENITKSLMQRIAKALNSDVQTLFFSDEE</sequence>
<dbReference type="InterPro" id="IPR001387">
    <property type="entry name" value="Cro/C1-type_HTH"/>
</dbReference>
<dbReference type="SMART" id="SM00530">
    <property type="entry name" value="HTH_XRE"/>
    <property type="match status" value="1"/>
</dbReference>
<accession>A0A316M6B9</accession>
<dbReference type="SUPFAM" id="SSF47413">
    <property type="entry name" value="lambda repressor-like DNA-binding domains"/>
    <property type="match status" value="1"/>
</dbReference>
<evidence type="ECO:0000313" key="3">
    <source>
        <dbReference type="Proteomes" id="UP000246114"/>
    </source>
</evidence>
<organism evidence="2 3">
    <name type="scientific">Clostridium cadaveris</name>
    <dbReference type="NCBI Taxonomy" id="1529"/>
    <lineage>
        <taxon>Bacteria</taxon>
        <taxon>Bacillati</taxon>
        <taxon>Bacillota</taxon>
        <taxon>Clostridia</taxon>
        <taxon>Eubacteriales</taxon>
        <taxon>Clostridiaceae</taxon>
        <taxon>Clostridium</taxon>
    </lineage>
</organism>
<dbReference type="GO" id="GO:0003677">
    <property type="term" value="F:DNA binding"/>
    <property type="evidence" value="ECO:0007669"/>
    <property type="project" value="InterPro"/>
</dbReference>
<name>A0A316M6B9_9CLOT</name>
<evidence type="ECO:0000259" key="1">
    <source>
        <dbReference type="PROSITE" id="PS50943"/>
    </source>
</evidence>
<reference evidence="2 3" key="1">
    <citation type="submission" date="2018-03" db="EMBL/GenBank/DDBJ databases">
        <title>The uncultured portion of the human microbiome is neutrally assembled.</title>
        <authorList>
            <person name="Jeraldo P."/>
            <person name="Boardman L."/>
            <person name="White B.A."/>
            <person name="Nelson H."/>
            <person name="Goldenfeld N."/>
            <person name="Chia N."/>
        </authorList>
    </citation>
    <scope>NUCLEOTIDE SEQUENCE [LARGE SCALE GENOMIC DNA]</scope>
    <source>
        <strain evidence="2">CIM:MAG 903</strain>
    </source>
</reference>
<dbReference type="PROSITE" id="PS50943">
    <property type="entry name" value="HTH_CROC1"/>
    <property type="match status" value="1"/>
</dbReference>